<feature type="compositionally biased region" description="Polar residues" evidence="1">
    <location>
        <begin position="726"/>
        <end position="735"/>
    </location>
</feature>
<feature type="compositionally biased region" description="Low complexity" evidence="1">
    <location>
        <begin position="740"/>
        <end position="773"/>
    </location>
</feature>
<protein>
    <recommendedName>
        <fullName evidence="6">Transposase MuDR plant domain-containing protein</fullName>
    </recommendedName>
</protein>
<dbReference type="InterPro" id="IPR004332">
    <property type="entry name" value="Transposase_MuDR"/>
</dbReference>
<proteinExistence type="predicted"/>
<feature type="domain" description="MULE transposase" evidence="3">
    <location>
        <begin position="443"/>
        <end position="538"/>
    </location>
</feature>
<dbReference type="PANTHER" id="PTHR31973:SF197">
    <property type="entry name" value="SWIM-TYPE DOMAIN-CONTAINING PROTEIN"/>
    <property type="match status" value="1"/>
</dbReference>
<feature type="region of interest" description="Disordered" evidence="1">
    <location>
        <begin position="722"/>
        <end position="773"/>
    </location>
</feature>
<evidence type="ECO:0000259" key="2">
    <source>
        <dbReference type="Pfam" id="PF03108"/>
    </source>
</evidence>
<dbReference type="InterPro" id="IPR018289">
    <property type="entry name" value="MULE_transposase_dom"/>
</dbReference>
<dbReference type="Proteomes" id="UP000323000">
    <property type="component" value="Chromosome 3"/>
</dbReference>
<dbReference type="Pfam" id="PF10551">
    <property type="entry name" value="MULE"/>
    <property type="match status" value="1"/>
</dbReference>
<dbReference type="OrthoDB" id="1918246at2759"/>
<organism evidence="4 5">
    <name type="scientific">Acer yangbiense</name>
    <dbReference type="NCBI Taxonomy" id="1000413"/>
    <lineage>
        <taxon>Eukaryota</taxon>
        <taxon>Viridiplantae</taxon>
        <taxon>Streptophyta</taxon>
        <taxon>Embryophyta</taxon>
        <taxon>Tracheophyta</taxon>
        <taxon>Spermatophyta</taxon>
        <taxon>Magnoliopsida</taxon>
        <taxon>eudicotyledons</taxon>
        <taxon>Gunneridae</taxon>
        <taxon>Pentapetalae</taxon>
        <taxon>rosids</taxon>
        <taxon>malvids</taxon>
        <taxon>Sapindales</taxon>
        <taxon>Sapindaceae</taxon>
        <taxon>Hippocastanoideae</taxon>
        <taxon>Acereae</taxon>
        <taxon>Acer</taxon>
    </lineage>
</organism>
<gene>
    <name evidence="4" type="ORF">EZV62_007634</name>
</gene>
<feature type="region of interest" description="Disordered" evidence="1">
    <location>
        <begin position="676"/>
        <end position="700"/>
    </location>
</feature>
<evidence type="ECO:0000313" key="4">
    <source>
        <dbReference type="EMBL" id="TXG66359.1"/>
    </source>
</evidence>
<evidence type="ECO:0000259" key="3">
    <source>
        <dbReference type="Pfam" id="PF10551"/>
    </source>
</evidence>
<evidence type="ECO:0000256" key="1">
    <source>
        <dbReference type="SAM" id="MobiDB-lite"/>
    </source>
</evidence>
<keyword evidence="5" id="KW-1185">Reference proteome</keyword>
<evidence type="ECO:0008006" key="6">
    <source>
        <dbReference type="Google" id="ProtNLM"/>
    </source>
</evidence>
<dbReference type="Pfam" id="PF03108">
    <property type="entry name" value="DBD_Tnp_Mut"/>
    <property type="match status" value="1"/>
</dbReference>
<dbReference type="PANTHER" id="PTHR31973">
    <property type="entry name" value="POLYPROTEIN, PUTATIVE-RELATED"/>
    <property type="match status" value="1"/>
</dbReference>
<reference evidence="5" key="1">
    <citation type="journal article" date="2019" name="Gigascience">
        <title>De novo genome assembly of the endangered Acer yangbiense, a plant species with extremely small populations endemic to Yunnan Province, China.</title>
        <authorList>
            <person name="Yang J."/>
            <person name="Wariss H.M."/>
            <person name="Tao L."/>
            <person name="Zhang R."/>
            <person name="Yun Q."/>
            <person name="Hollingsworth P."/>
            <person name="Dao Z."/>
            <person name="Luo G."/>
            <person name="Guo H."/>
            <person name="Ma Y."/>
            <person name="Sun W."/>
        </authorList>
    </citation>
    <scope>NUCLEOTIDE SEQUENCE [LARGE SCALE GENOMIC DNA]</scope>
    <source>
        <strain evidence="5">cv. Malutang</strain>
    </source>
</reference>
<feature type="compositionally biased region" description="Basic residues" evidence="1">
    <location>
        <begin position="682"/>
        <end position="693"/>
    </location>
</feature>
<dbReference type="AlphaFoldDB" id="A0A5C7IC16"/>
<name>A0A5C7IC16_9ROSI</name>
<evidence type="ECO:0000313" key="5">
    <source>
        <dbReference type="Proteomes" id="UP000323000"/>
    </source>
</evidence>
<feature type="domain" description="Transposase MuDR plant" evidence="2">
    <location>
        <begin position="249"/>
        <end position="313"/>
    </location>
</feature>
<dbReference type="EMBL" id="VAHF01000003">
    <property type="protein sequence ID" value="TXG66359.1"/>
    <property type="molecule type" value="Genomic_DNA"/>
</dbReference>
<comment type="caution">
    <text evidence="4">The sequence shown here is derived from an EMBL/GenBank/DDBJ whole genome shotgun (WGS) entry which is preliminary data.</text>
</comment>
<sequence>MDILDVVVNYDTTMIDLGSCDADNISLITLLHALSEKITGSEEVPSEEYCMWVFFPWSGERKEVTTDMELIDLFRSFVDHKERKIVFDVEKKPYIPLPPEYSFNIPNPPTNDFNLNLGFSDFANNDFNYEGDDDVPDAVSVGSDVVSVGSVDSDSEEVVEVDDAIEDGGVDRVGDEHRVDDEMNEVHGALAVAVVEEEDVSVNLELMEGYQSKSDDEYFSESEDEKPEAKIARLMKGNPFKKIVGGHIEFEVGQTHDNVYSLRALLKDYAIQEGFNFKKTKNDNNRLTYECKEEGCPWRLHASNILNDVTMQIKTYNNNHECHRVYRSEEARSKWIASKFETIVKNNPDIKCGVIADLLREQFNVTVDAQRLYKAKKLALTVLKKEHTVCFSHLRRYAFMVQQCNPGSAVYIALQQPKPTFHRFFLSFEAQRMGFMEGCRPFIGIDGCHLKGPYGGVLLSAVALDANSGLYPLAVCICEGETLLSWTWFLSTLRGFLKYPEDRPICFMSDKQKGVLGALKTEWPKANIRYCARHIYANFRKTYSTKKLKDLFWEASRAYDRHVFKRVMADIGVVSVGAKAWVRTYLSLLEYIRRLVMTRFQQRKEDCSRWKSEFPPTVNKKIVKASLESRVLKMIHAGEGEYEMLDLTRAYTAKLRDATCECGQWQISGADIDVQPVIPPPMKKKAGRPKLVRKREFGEKQKAARRGSVICAKCKQAGHNKRTCKGVQTSRSNKGAATDASSSQPAQGGGASSSQPLTVVQTQQQSQVTMHLD</sequence>
<accession>A0A5C7IC16</accession>